<evidence type="ECO:0000313" key="2">
    <source>
        <dbReference type="Proteomes" id="UP001211522"/>
    </source>
</evidence>
<evidence type="ECO:0008006" key="3">
    <source>
        <dbReference type="Google" id="ProtNLM"/>
    </source>
</evidence>
<reference evidence="1" key="1">
    <citation type="submission" date="2023-01" db="EMBL/GenBank/DDBJ databases">
        <title>Human gut microbiome strain richness.</title>
        <authorList>
            <person name="Chen-Liaw A."/>
        </authorList>
    </citation>
    <scope>NUCLEOTIDE SEQUENCE</scope>
    <source>
        <strain evidence="1">D35st1_E5_D35t1_190705</strain>
    </source>
</reference>
<protein>
    <recommendedName>
        <fullName evidence="3">Tetratricopeptide repeat protein</fullName>
    </recommendedName>
</protein>
<name>A0AAW6F471_PARDI</name>
<sequence>MKTSILYIFLLSVLYACDSHSLLPPKQQLDQQIAQLNDYSLLSGPLNDQLCEEIETHAQEIGNDSLLLATRQIIYTRYCRLQDTAHARMLLDRMKPYAIRIKDKHLLMNHLRMAFLHAQIRQPAECERWINEARKYAYINPQNWYITAASACLECGLYPQALIYADSALVNLKYKVISSPHLVKAIALSRTGKTAEAEEWTQ</sequence>
<accession>A0AAW6F471</accession>
<organism evidence="1 2">
    <name type="scientific">Parabacteroides distasonis</name>
    <dbReference type="NCBI Taxonomy" id="823"/>
    <lineage>
        <taxon>Bacteria</taxon>
        <taxon>Pseudomonadati</taxon>
        <taxon>Bacteroidota</taxon>
        <taxon>Bacteroidia</taxon>
        <taxon>Bacteroidales</taxon>
        <taxon>Tannerellaceae</taxon>
        <taxon>Parabacteroides</taxon>
    </lineage>
</organism>
<dbReference type="Proteomes" id="UP001211522">
    <property type="component" value="Unassembled WGS sequence"/>
</dbReference>
<dbReference type="AlphaFoldDB" id="A0AAW6F471"/>
<gene>
    <name evidence="1" type="ORF">PN612_05620</name>
</gene>
<comment type="caution">
    <text evidence="1">The sequence shown here is derived from an EMBL/GenBank/DDBJ whole genome shotgun (WGS) entry which is preliminary data.</text>
</comment>
<proteinExistence type="predicted"/>
<dbReference type="EMBL" id="JAQMPX010000038">
    <property type="protein sequence ID" value="MDB9137991.1"/>
    <property type="molecule type" value="Genomic_DNA"/>
</dbReference>
<evidence type="ECO:0000313" key="1">
    <source>
        <dbReference type="EMBL" id="MDB9137991.1"/>
    </source>
</evidence>
<dbReference type="RefSeq" id="WP_272060424.1">
    <property type="nucleotide sequence ID" value="NZ_JAQMPX010000038.1"/>
</dbReference>
<dbReference type="PROSITE" id="PS51257">
    <property type="entry name" value="PROKAR_LIPOPROTEIN"/>
    <property type="match status" value="1"/>
</dbReference>